<accession>A0ABV9QU86</accession>
<keyword evidence="2 5" id="KW-0012">Acyltransferase</keyword>
<dbReference type="RefSeq" id="WP_380020199.1">
    <property type="nucleotide sequence ID" value="NZ_JBHSHD010000007.1"/>
</dbReference>
<protein>
    <submittedName>
        <fullName evidence="5">GNAT family N-acetyltransferase</fullName>
        <ecNumber evidence="5">2.3.1.-</ecNumber>
    </submittedName>
</protein>
<comment type="caution">
    <text evidence="5">The sequence shown here is derived from an EMBL/GenBank/DDBJ whole genome shotgun (WGS) entry which is preliminary data.</text>
</comment>
<evidence type="ECO:0000313" key="6">
    <source>
        <dbReference type="Proteomes" id="UP001595886"/>
    </source>
</evidence>
<evidence type="ECO:0000256" key="2">
    <source>
        <dbReference type="ARBA" id="ARBA00023315"/>
    </source>
</evidence>
<keyword evidence="6" id="KW-1185">Reference proteome</keyword>
<organism evidence="5 6">
    <name type="scientific">Dokdonella ginsengisoli</name>
    <dbReference type="NCBI Taxonomy" id="363846"/>
    <lineage>
        <taxon>Bacteria</taxon>
        <taxon>Pseudomonadati</taxon>
        <taxon>Pseudomonadota</taxon>
        <taxon>Gammaproteobacteria</taxon>
        <taxon>Lysobacterales</taxon>
        <taxon>Rhodanobacteraceae</taxon>
        <taxon>Dokdonella</taxon>
    </lineage>
</organism>
<feature type="domain" description="HTH marR-type" evidence="3">
    <location>
        <begin position="1"/>
        <end position="140"/>
    </location>
</feature>
<reference evidence="6" key="1">
    <citation type="journal article" date="2019" name="Int. J. Syst. Evol. Microbiol.">
        <title>The Global Catalogue of Microorganisms (GCM) 10K type strain sequencing project: providing services to taxonomists for standard genome sequencing and annotation.</title>
        <authorList>
            <consortium name="The Broad Institute Genomics Platform"/>
            <consortium name="The Broad Institute Genome Sequencing Center for Infectious Disease"/>
            <person name="Wu L."/>
            <person name="Ma J."/>
        </authorList>
    </citation>
    <scope>NUCLEOTIDE SEQUENCE [LARGE SCALE GENOMIC DNA]</scope>
    <source>
        <strain evidence="6">CCUG 30340</strain>
    </source>
</reference>
<dbReference type="InterPro" id="IPR016181">
    <property type="entry name" value="Acyl_CoA_acyltransferase"/>
</dbReference>
<dbReference type="GO" id="GO:0016746">
    <property type="term" value="F:acyltransferase activity"/>
    <property type="evidence" value="ECO:0007669"/>
    <property type="project" value="UniProtKB-KW"/>
</dbReference>
<dbReference type="InterPro" id="IPR000835">
    <property type="entry name" value="HTH_MarR-typ"/>
</dbReference>
<dbReference type="InterPro" id="IPR036390">
    <property type="entry name" value="WH_DNA-bd_sf"/>
</dbReference>
<evidence type="ECO:0000259" key="4">
    <source>
        <dbReference type="PROSITE" id="PS51186"/>
    </source>
</evidence>
<dbReference type="PROSITE" id="PS51186">
    <property type="entry name" value="GNAT"/>
    <property type="match status" value="1"/>
</dbReference>
<dbReference type="PROSITE" id="PS50995">
    <property type="entry name" value="HTH_MARR_2"/>
    <property type="match status" value="1"/>
</dbReference>
<dbReference type="PANTHER" id="PTHR43877">
    <property type="entry name" value="AMINOALKYLPHOSPHONATE N-ACETYLTRANSFERASE-RELATED-RELATED"/>
    <property type="match status" value="1"/>
</dbReference>
<dbReference type="InterPro" id="IPR050832">
    <property type="entry name" value="Bact_Acetyltransf"/>
</dbReference>
<dbReference type="SUPFAM" id="SSF46785">
    <property type="entry name" value="Winged helix' DNA-binding domain"/>
    <property type="match status" value="1"/>
</dbReference>
<dbReference type="InterPro" id="IPR036388">
    <property type="entry name" value="WH-like_DNA-bd_sf"/>
</dbReference>
<sequence>MKNTPLPDDVGRIRAFNRTLTRRLGVLNERYLGRDRPYVESRLLFEIGADGATARELRQRLGMDSGFLSRLLRTLEARNLATTQPSAADARVKAVRLTRSGLAELRKIDALSDKLAQSMLDSLDESQSQRLVAAMAEVERLLRASSVEIAPEEPDGAGARHCLDRYFAELDARFPGGFDRSHGHSSDTSDYRAPGGCLLVARLFGEPIGCGALRTLARGVGEIKRMWVSPDARGLGLGRRLLCELEQAARKHRMRTLRLDSNGTLAEALRLYRSAGYREIERFNDNPYAQHWFEKALR</sequence>
<dbReference type="Pfam" id="PF12802">
    <property type="entry name" value="MarR_2"/>
    <property type="match status" value="1"/>
</dbReference>
<dbReference type="PANTHER" id="PTHR43877:SF2">
    <property type="entry name" value="AMINOALKYLPHOSPHONATE N-ACETYLTRANSFERASE-RELATED"/>
    <property type="match status" value="1"/>
</dbReference>
<dbReference type="Gene3D" id="3.40.630.30">
    <property type="match status" value="1"/>
</dbReference>
<dbReference type="Gene3D" id="1.10.10.10">
    <property type="entry name" value="Winged helix-like DNA-binding domain superfamily/Winged helix DNA-binding domain"/>
    <property type="match status" value="1"/>
</dbReference>
<dbReference type="EC" id="2.3.1.-" evidence="5"/>
<dbReference type="InterPro" id="IPR000182">
    <property type="entry name" value="GNAT_dom"/>
</dbReference>
<name>A0ABV9QU86_9GAMM</name>
<dbReference type="EMBL" id="JBHSHD010000007">
    <property type="protein sequence ID" value="MFC4820356.1"/>
    <property type="molecule type" value="Genomic_DNA"/>
</dbReference>
<proteinExistence type="predicted"/>
<evidence type="ECO:0000313" key="5">
    <source>
        <dbReference type="EMBL" id="MFC4820356.1"/>
    </source>
</evidence>
<dbReference type="Pfam" id="PF00583">
    <property type="entry name" value="Acetyltransf_1"/>
    <property type="match status" value="1"/>
</dbReference>
<dbReference type="SUPFAM" id="SSF55729">
    <property type="entry name" value="Acyl-CoA N-acyltransferases (Nat)"/>
    <property type="match status" value="1"/>
</dbReference>
<keyword evidence="1 5" id="KW-0808">Transferase</keyword>
<evidence type="ECO:0000256" key="1">
    <source>
        <dbReference type="ARBA" id="ARBA00022679"/>
    </source>
</evidence>
<dbReference type="Proteomes" id="UP001595886">
    <property type="component" value="Unassembled WGS sequence"/>
</dbReference>
<gene>
    <name evidence="5" type="ORF">ACFO6Q_08470</name>
</gene>
<evidence type="ECO:0000259" key="3">
    <source>
        <dbReference type="PROSITE" id="PS50995"/>
    </source>
</evidence>
<feature type="domain" description="N-acetyltransferase" evidence="4">
    <location>
        <begin position="147"/>
        <end position="298"/>
    </location>
</feature>